<dbReference type="Pfam" id="PF00072">
    <property type="entry name" value="Response_reg"/>
    <property type="match status" value="1"/>
</dbReference>
<dbReference type="InterPro" id="IPR011006">
    <property type="entry name" value="CheY-like_superfamily"/>
</dbReference>
<protein>
    <submittedName>
        <fullName evidence="5">Response regulator</fullName>
    </submittedName>
</protein>
<dbReference type="RefSeq" id="WP_281468552.1">
    <property type="nucleotide sequence ID" value="NZ_CP124535.1"/>
</dbReference>
<dbReference type="CDD" id="cd17546">
    <property type="entry name" value="REC_hyHK_CKI1_RcsC-like"/>
    <property type="match status" value="1"/>
</dbReference>
<dbReference type="Proteomes" id="UP001230978">
    <property type="component" value="Chromosome"/>
</dbReference>
<organism evidence="5 6">
    <name type="scientific">Fuscovulum ytuae</name>
    <dbReference type="NCBI Taxonomy" id="3042299"/>
    <lineage>
        <taxon>Bacteria</taxon>
        <taxon>Pseudomonadati</taxon>
        <taxon>Pseudomonadota</taxon>
        <taxon>Alphaproteobacteria</taxon>
        <taxon>Rhodobacterales</taxon>
        <taxon>Paracoccaceae</taxon>
        <taxon>Fuscovulum</taxon>
    </lineage>
</organism>
<dbReference type="PROSITE" id="PS50110">
    <property type="entry name" value="RESPONSE_REGULATORY"/>
    <property type="match status" value="1"/>
</dbReference>
<dbReference type="InterPro" id="IPR001789">
    <property type="entry name" value="Sig_transdc_resp-reg_receiver"/>
</dbReference>
<evidence type="ECO:0000259" key="4">
    <source>
        <dbReference type="PROSITE" id="PS50110"/>
    </source>
</evidence>
<evidence type="ECO:0000313" key="5">
    <source>
        <dbReference type="EMBL" id="WGV17346.1"/>
    </source>
</evidence>
<keyword evidence="2" id="KW-0902">Two-component regulatory system</keyword>
<dbReference type="PANTHER" id="PTHR45339">
    <property type="entry name" value="HYBRID SIGNAL TRANSDUCTION HISTIDINE KINASE J"/>
    <property type="match status" value="1"/>
</dbReference>
<feature type="domain" description="Response regulatory" evidence="4">
    <location>
        <begin position="2"/>
        <end position="118"/>
    </location>
</feature>
<proteinExistence type="predicted"/>
<feature type="modified residue" description="4-aspartylphosphate" evidence="3">
    <location>
        <position position="51"/>
    </location>
</feature>
<name>A0ABY8QBC2_9RHOB</name>
<accession>A0ABY8QBC2</accession>
<evidence type="ECO:0000256" key="2">
    <source>
        <dbReference type="ARBA" id="ARBA00023012"/>
    </source>
</evidence>
<gene>
    <name evidence="5" type="ORF">QF092_06005</name>
</gene>
<evidence type="ECO:0000256" key="3">
    <source>
        <dbReference type="PROSITE-ProRule" id="PRU00169"/>
    </source>
</evidence>
<dbReference type="Gene3D" id="3.40.50.2300">
    <property type="match status" value="1"/>
</dbReference>
<keyword evidence="1 3" id="KW-0597">Phosphoprotein</keyword>
<sequence>MNILIVDDDLTNRLVVRLLMELRGFSILEADGGHEAARVLHDDRVDAVFMDIHMPEMDGYEATRMLRRGVLGERIPVFALTSATSEETRQRCIESGMNGFIRKPFDAGMAEQVHHVLEQCAAGVDDASWLLG</sequence>
<dbReference type="EMBL" id="CP124535">
    <property type="protein sequence ID" value="WGV17346.1"/>
    <property type="molecule type" value="Genomic_DNA"/>
</dbReference>
<dbReference type="PANTHER" id="PTHR45339:SF1">
    <property type="entry name" value="HYBRID SIGNAL TRANSDUCTION HISTIDINE KINASE J"/>
    <property type="match status" value="1"/>
</dbReference>
<evidence type="ECO:0000313" key="6">
    <source>
        <dbReference type="Proteomes" id="UP001230978"/>
    </source>
</evidence>
<reference evidence="5 6" key="1">
    <citation type="submission" date="2023-04" db="EMBL/GenBank/DDBJ databases">
        <title>YMD61, complete Genome.</title>
        <authorList>
            <person name="Zhang J."/>
        </authorList>
    </citation>
    <scope>NUCLEOTIDE SEQUENCE [LARGE SCALE GENOMIC DNA]</scope>
    <source>
        <strain evidence="5 6">YMD61</strain>
    </source>
</reference>
<dbReference type="SUPFAM" id="SSF52172">
    <property type="entry name" value="CheY-like"/>
    <property type="match status" value="1"/>
</dbReference>
<evidence type="ECO:0000256" key="1">
    <source>
        <dbReference type="ARBA" id="ARBA00022553"/>
    </source>
</evidence>
<keyword evidence="6" id="KW-1185">Reference proteome</keyword>
<dbReference type="SMART" id="SM00448">
    <property type="entry name" value="REC"/>
    <property type="match status" value="1"/>
</dbReference>